<dbReference type="AlphaFoldDB" id="X1QH92"/>
<protein>
    <recommendedName>
        <fullName evidence="2">Zinc-binding domain-containing protein</fullName>
    </recommendedName>
</protein>
<comment type="caution">
    <text evidence="1">The sequence shown here is derived from an EMBL/GenBank/DDBJ whole genome shotgun (WGS) entry which is preliminary data.</text>
</comment>
<organism evidence="1">
    <name type="scientific">marine sediment metagenome</name>
    <dbReference type="NCBI Taxonomy" id="412755"/>
    <lineage>
        <taxon>unclassified sequences</taxon>
        <taxon>metagenomes</taxon>
        <taxon>ecological metagenomes</taxon>
    </lineage>
</organism>
<sequence>MPKQRYTDYGCWEKQCSKCKEWWPATREFFYGSKRDGLHPWCKACILEAKAERRKRKKLEVVESHA</sequence>
<proteinExistence type="predicted"/>
<evidence type="ECO:0008006" key="2">
    <source>
        <dbReference type="Google" id="ProtNLM"/>
    </source>
</evidence>
<accession>X1QH92</accession>
<evidence type="ECO:0000313" key="1">
    <source>
        <dbReference type="EMBL" id="GAI67588.1"/>
    </source>
</evidence>
<reference evidence="1" key="1">
    <citation type="journal article" date="2014" name="Front. Microbiol.">
        <title>High frequency of phylogenetically diverse reductive dehalogenase-homologous genes in deep subseafloor sedimentary metagenomes.</title>
        <authorList>
            <person name="Kawai M."/>
            <person name="Futagami T."/>
            <person name="Toyoda A."/>
            <person name="Takaki Y."/>
            <person name="Nishi S."/>
            <person name="Hori S."/>
            <person name="Arai W."/>
            <person name="Tsubouchi T."/>
            <person name="Morono Y."/>
            <person name="Uchiyama I."/>
            <person name="Ito T."/>
            <person name="Fujiyama A."/>
            <person name="Inagaki F."/>
            <person name="Takami H."/>
        </authorList>
    </citation>
    <scope>NUCLEOTIDE SEQUENCE</scope>
    <source>
        <strain evidence="1">Expedition CK06-06</strain>
    </source>
</reference>
<name>X1QH92_9ZZZZ</name>
<dbReference type="EMBL" id="BARW01000006">
    <property type="protein sequence ID" value="GAI67588.1"/>
    <property type="molecule type" value="Genomic_DNA"/>
</dbReference>
<gene>
    <name evidence="1" type="ORF">S12H4_00101</name>
</gene>